<sequence length="298" mass="34192">MDEDDDDTGAQWQVATGKRKGPSPSNRRPPLKQPKIINWLGGVSTANRFNELDEENTSDNNTNGEQSTSAECPKREPRPPPIFIYKVEQIEPLTKLLNELAPNLYTVKVLGNSQMPELHAHKEFLPKISQVCECLGSHLTKDCDRKERSEDVKCVNCGRNHPANYRGCEVYKELQRKLYPSPRPRRQETVNLPPDNGEHSPRRTERTYSDTDTNYNLWKATKGLKRPQQNVPPIRNQSGGWARSSEEKAEVFSRHLLETFNPWEMPQDDEFVASLEESLGTPFQMELPILLMRSCHWA</sequence>
<feature type="region of interest" description="Disordered" evidence="1">
    <location>
        <begin position="179"/>
        <end position="209"/>
    </location>
</feature>
<feature type="region of interest" description="Disordered" evidence="1">
    <location>
        <begin position="224"/>
        <end position="243"/>
    </location>
</feature>
<feature type="compositionally biased region" description="Basic and acidic residues" evidence="1">
    <location>
        <begin position="196"/>
        <end position="209"/>
    </location>
</feature>
<accession>A0A1B0CQQ0</accession>
<dbReference type="EMBL" id="AJWK01023853">
    <property type="status" value="NOT_ANNOTATED_CDS"/>
    <property type="molecule type" value="Genomic_DNA"/>
</dbReference>
<protein>
    <recommendedName>
        <fullName evidence="4">Nucleic-acid-binding protein from transposon x-element</fullName>
    </recommendedName>
</protein>
<dbReference type="VEuPathDB" id="VectorBase:LLOJ007199"/>
<evidence type="ECO:0000313" key="2">
    <source>
        <dbReference type="EnsemblMetazoa" id="LLOJ007199-PA"/>
    </source>
</evidence>
<organism evidence="2 3">
    <name type="scientific">Lutzomyia longipalpis</name>
    <name type="common">Sand fly</name>
    <dbReference type="NCBI Taxonomy" id="7200"/>
    <lineage>
        <taxon>Eukaryota</taxon>
        <taxon>Metazoa</taxon>
        <taxon>Ecdysozoa</taxon>
        <taxon>Arthropoda</taxon>
        <taxon>Hexapoda</taxon>
        <taxon>Insecta</taxon>
        <taxon>Pterygota</taxon>
        <taxon>Neoptera</taxon>
        <taxon>Endopterygota</taxon>
        <taxon>Diptera</taxon>
        <taxon>Nematocera</taxon>
        <taxon>Psychodoidea</taxon>
        <taxon>Psychodidae</taxon>
        <taxon>Lutzomyia</taxon>
        <taxon>Lutzomyia</taxon>
    </lineage>
</organism>
<proteinExistence type="predicted"/>
<dbReference type="EnsemblMetazoa" id="LLOJ007199-RA">
    <property type="protein sequence ID" value="LLOJ007199-PA"/>
    <property type="gene ID" value="LLOJ007199"/>
</dbReference>
<reference evidence="2" key="1">
    <citation type="submission" date="2020-05" db="UniProtKB">
        <authorList>
            <consortium name="EnsemblMetazoa"/>
        </authorList>
    </citation>
    <scope>IDENTIFICATION</scope>
    <source>
        <strain evidence="2">Jacobina</strain>
    </source>
</reference>
<feature type="compositionally biased region" description="Polar residues" evidence="1">
    <location>
        <begin position="58"/>
        <end position="70"/>
    </location>
</feature>
<feature type="region of interest" description="Disordered" evidence="1">
    <location>
        <begin position="1"/>
        <end position="78"/>
    </location>
</feature>
<dbReference type="Proteomes" id="UP000092461">
    <property type="component" value="Unassembled WGS sequence"/>
</dbReference>
<keyword evidence="3" id="KW-1185">Reference proteome</keyword>
<name>A0A1B0CQQ0_LUTLO</name>
<evidence type="ECO:0000256" key="1">
    <source>
        <dbReference type="SAM" id="MobiDB-lite"/>
    </source>
</evidence>
<evidence type="ECO:0008006" key="4">
    <source>
        <dbReference type="Google" id="ProtNLM"/>
    </source>
</evidence>
<feature type="compositionally biased region" description="Polar residues" evidence="1">
    <location>
        <begin position="227"/>
        <end position="239"/>
    </location>
</feature>
<dbReference type="EMBL" id="AJWK01023854">
    <property type="status" value="NOT_ANNOTATED_CDS"/>
    <property type="molecule type" value="Genomic_DNA"/>
</dbReference>
<evidence type="ECO:0000313" key="3">
    <source>
        <dbReference type="Proteomes" id="UP000092461"/>
    </source>
</evidence>
<dbReference type="AlphaFoldDB" id="A0A1B0CQQ0"/>